<dbReference type="EMBL" id="CP040078">
    <property type="protein sequence ID" value="QCP51954.1"/>
    <property type="molecule type" value="Genomic_DNA"/>
</dbReference>
<proteinExistence type="predicted"/>
<dbReference type="Pfam" id="PF03644">
    <property type="entry name" value="Glyco_hydro_85"/>
    <property type="match status" value="1"/>
</dbReference>
<dbReference type="Gene3D" id="3.20.20.80">
    <property type="entry name" value="Glycosidases"/>
    <property type="match status" value="1"/>
</dbReference>
<dbReference type="OrthoDB" id="1089471at2"/>
<feature type="chain" id="PRO_5020666496" description="Cytosolic endo-beta-N-acetylglucosaminidase TIM barrel domain-containing protein" evidence="1">
    <location>
        <begin position="22"/>
        <end position="556"/>
    </location>
</feature>
<feature type="domain" description="Cytosolic endo-beta-N-acetylglucosaminidase TIM barrel" evidence="2">
    <location>
        <begin position="100"/>
        <end position="221"/>
    </location>
</feature>
<accession>A0A4P8IXP7</accession>
<keyword evidence="4" id="KW-1185">Reference proteome</keyword>
<sequence length="556" mass="61034">MKKHHLFVLILAFLFSAQAGAANTFTWALDPAQNGAGYHTIQSVDPNNLAGYVAPSNTPLNTNLTRSWIGSSRTDTGAEFTAIYRTRAASNKTYPEFPATYNPVTFENWAFIRKMISFGGEAGSGAHISAPDPEWVTAAHSHGVKIYGVVYIDHDAGTIASVENLLGTYNGLGEGDKANYAVPVLDKLQALAVKLKLDGWLLNIEKGLDIPQNASQLRRVASNLFPVYKDQGVEFLLYVGRDDIYGIGSPQLFTDADIANFGNLGINAYGIENAIGIDPGPTNGIFPSNSKKTYLMYLDQVFTVNTPRNLFWSLRVDAAKATQCQYFNGSGVWPGFKAYAQAAYPVTMAQSTALCGGNPVSLATPIPTKILKITLPPAISVAPQTTNEACYDVCYYEFQYGTNGGIRETLTFNVPMIRLNTGTGLGDSPSYQDDALYSQYVPGVKWWNKRHTESGNFVWAYSFPFNNAGTIYTLRNPPDGVWCWWESLNDYSCKLPALFPRPFYFPSSDYYANASNTSIPDGRGGRFGPGYQHSTNPYDNWGGFPLLNLVMNVNLR</sequence>
<organism evidence="3 4">
    <name type="scientific">Trinickia violacea</name>
    <dbReference type="NCBI Taxonomy" id="2571746"/>
    <lineage>
        <taxon>Bacteria</taxon>
        <taxon>Pseudomonadati</taxon>
        <taxon>Pseudomonadota</taxon>
        <taxon>Betaproteobacteria</taxon>
        <taxon>Burkholderiales</taxon>
        <taxon>Burkholderiaceae</taxon>
        <taxon>Trinickia</taxon>
    </lineage>
</organism>
<evidence type="ECO:0000259" key="2">
    <source>
        <dbReference type="Pfam" id="PF03644"/>
    </source>
</evidence>
<dbReference type="InterPro" id="IPR032979">
    <property type="entry name" value="ENGase"/>
</dbReference>
<evidence type="ECO:0000313" key="3">
    <source>
        <dbReference type="EMBL" id="QCP51954.1"/>
    </source>
</evidence>
<evidence type="ECO:0000313" key="4">
    <source>
        <dbReference type="Proteomes" id="UP000298656"/>
    </source>
</evidence>
<evidence type="ECO:0000256" key="1">
    <source>
        <dbReference type="SAM" id="SignalP"/>
    </source>
</evidence>
<gene>
    <name evidence="3" type="ORF">FAZ95_22340</name>
</gene>
<protein>
    <recommendedName>
        <fullName evidence="2">Cytosolic endo-beta-N-acetylglucosaminidase TIM barrel domain-containing protein</fullName>
    </recommendedName>
</protein>
<reference evidence="3 4" key="1">
    <citation type="submission" date="2019-05" db="EMBL/GenBank/DDBJ databases">
        <title>Burkholderia sp. DHOD12, isolated from subtropical forest soil.</title>
        <authorList>
            <person name="Gao Z.-H."/>
            <person name="Qiu L.-H."/>
        </authorList>
    </citation>
    <scope>NUCLEOTIDE SEQUENCE [LARGE SCALE GENOMIC DNA]</scope>
    <source>
        <strain evidence="3 4">DHOD12</strain>
    </source>
</reference>
<dbReference type="InterPro" id="IPR005201">
    <property type="entry name" value="TIM_ENGase"/>
</dbReference>
<dbReference type="GO" id="GO:0005829">
    <property type="term" value="C:cytosol"/>
    <property type="evidence" value="ECO:0007669"/>
    <property type="project" value="UniProtKB-SubCell"/>
</dbReference>
<keyword evidence="1" id="KW-0732">Signal</keyword>
<feature type="signal peptide" evidence="1">
    <location>
        <begin position="1"/>
        <end position="21"/>
    </location>
</feature>
<dbReference type="GO" id="GO:0033925">
    <property type="term" value="F:mannosyl-glycoprotein endo-beta-N-acetylglucosaminidase activity"/>
    <property type="evidence" value="ECO:0007669"/>
    <property type="project" value="InterPro"/>
</dbReference>
<dbReference type="PANTHER" id="PTHR13246">
    <property type="entry name" value="ENDO BETA N-ACETYLGLUCOSAMINIDASE"/>
    <property type="match status" value="1"/>
</dbReference>
<dbReference type="RefSeq" id="WP_137334727.1">
    <property type="nucleotide sequence ID" value="NZ_CP040078.1"/>
</dbReference>
<dbReference type="PANTHER" id="PTHR13246:SF1">
    <property type="entry name" value="CYTOSOLIC ENDO-BETA-N-ACETYLGLUCOSAMINIDASE"/>
    <property type="match status" value="1"/>
</dbReference>
<dbReference type="Proteomes" id="UP000298656">
    <property type="component" value="Chromosome 2"/>
</dbReference>
<dbReference type="AlphaFoldDB" id="A0A4P8IXP7"/>
<dbReference type="KEGG" id="tvl:FAZ95_22340"/>
<name>A0A4P8IXP7_9BURK</name>